<protein>
    <submittedName>
        <fullName evidence="1">Uncharacterized protein</fullName>
    </submittedName>
</protein>
<reference evidence="2" key="1">
    <citation type="submission" date="2015-03" db="EMBL/GenBank/DDBJ databases">
        <authorList>
            <consortium name="Pathogen Informatics"/>
        </authorList>
    </citation>
    <scope>NUCLEOTIDE SEQUENCE [LARGE SCALE GENOMIC DNA]</scope>
    <source>
        <strain evidence="2">IP27925</strain>
    </source>
</reference>
<organism evidence="1 2">
    <name type="scientific">Yersinia aleksiciae</name>
    <dbReference type="NCBI Taxonomy" id="263819"/>
    <lineage>
        <taxon>Bacteria</taxon>
        <taxon>Pseudomonadati</taxon>
        <taxon>Pseudomonadota</taxon>
        <taxon>Gammaproteobacteria</taxon>
        <taxon>Enterobacterales</taxon>
        <taxon>Yersiniaceae</taxon>
        <taxon>Yersinia</taxon>
    </lineage>
</organism>
<dbReference type="EMBL" id="CQEM01000012">
    <property type="protein sequence ID" value="CNL39500.1"/>
    <property type="molecule type" value="Genomic_DNA"/>
</dbReference>
<dbReference type="AlphaFoldDB" id="A0A0T9UGA6"/>
<sequence length="85" mass="9326">MRWFSITPTRNIRIVCRPVSGAIRGVGHDKVAIGGENMATIGQRCGVNQHIFAGLNQTGNVEHLSRRQIIAAIVQRARKDNLAHA</sequence>
<proteinExistence type="predicted"/>
<evidence type="ECO:0000313" key="1">
    <source>
        <dbReference type="EMBL" id="CNL39500.1"/>
    </source>
</evidence>
<name>A0A0T9UGA6_YERAE</name>
<accession>A0A0T9UGA6</accession>
<dbReference type="Proteomes" id="UP000040088">
    <property type="component" value="Unassembled WGS sequence"/>
</dbReference>
<gene>
    <name evidence="1" type="ORF">ERS008460_02752</name>
</gene>
<evidence type="ECO:0000313" key="2">
    <source>
        <dbReference type="Proteomes" id="UP000040088"/>
    </source>
</evidence>